<keyword evidence="1" id="KW-0479">Metal-binding</keyword>
<dbReference type="InterPro" id="IPR056470">
    <property type="entry name" value="BesD/HalB-like"/>
</dbReference>
<keyword evidence="4" id="KW-1185">Reference proteome</keyword>
<evidence type="ECO:0000259" key="2">
    <source>
        <dbReference type="PROSITE" id="PS51471"/>
    </source>
</evidence>
<comment type="similarity">
    <text evidence="1">Belongs to the iron/ascorbate-dependent oxidoreductase family.</text>
</comment>
<reference evidence="4" key="1">
    <citation type="submission" date="2023-07" db="EMBL/GenBank/DDBJ databases">
        <title>Defluviimonas sediminis sp. nov., isolated from mangrove sediment.</title>
        <authorList>
            <person name="Liu L."/>
            <person name="Li J."/>
            <person name="Huang Y."/>
            <person name="Pan J."/>
            <person name="Li M."/>
        </authorList>
    </citation>
    <scope>NUCLEOTIDE SEQUENCE [LARGE SCALE GENOMIC DNA]</scope>
    <source>
        <strain evidence="4">FT324</strain>
    </source>
</reference>
<dbReference type="PROSITE" id="PS51471">
    <property type="entry name" value="FE2OG_OXY"/>
    <property type="match status" value="1"/>
</dbReference>
<evidence type="ECO:0000256" key="1">
    <source>
        <dbReference type="RuleBase" id="RU003682"/>
    </source>
</evidence>
<comment type="caution">
    <text evidence="3">The sequence shown here is derived from an EMBL/GenBank/DDBJ whole genome shotgun (WGS) entry which is preliminary data.</text>
</comment>
<keyword evidence="1" id="KW-0560">Oxidoreductase</keyword>
<dbReference type="Gene3D" id="2.60.120.620">
    <property type="entry name" value="q2cbj1_9rhob like domain"/>
    <property type="match status" value="1"/>
</dbReference>
<dbReference type="Pfam" id="PF23169">
    <property type="entry name" value="HalD"/>
    <property type="match status" value="1"/>
</dbReference>
<name>A0ABT2NNA5_9RHOB</name>
<keyword evidence="1" id="KW-0408">Iron</keyword>
<accession>A0ABT2NNA5</accession>
<protein>
    <submittedName>
        <fullName evidence="3">2OG-Fe(II) oxygenase</fullName>
    </submittedName>
</protein>
<sequence>MQSIIDLDRYPLDRPGTPEWQALVDRAKADLARDGMFNLPGFLAEVARAATVAELAPKFATEAFTHKRRHNIYFRKTVEGLPADHPALREVETVNHTLCADQVGGALAELYQWPAFAAFLAATMDKPALYPMADPLASHNVMSYGAGEGLNWHFDRSEFTVTLLLQAPDAGGSFEYRSDLRSEDDPNYDGVARLLNGADPELRRLDLEAGTLNVFRGKNTAHRVTPVEGGRNRIVAVLTYYERPGARFTSEEQMGFYGRVA</sequence>
<dbReference type="RefSeq" id="WP_261494409.1">
    <property type="nucleotide sequence ID" value="NZ_JAOCQF010000001.1"/>
</dbReference>
<evidence type="ECO:0000313" key="4">
    <source>
        <dbReference type="Proteomes" id="UP001205601"/>
    </source>
</evidence>
<dbReference type="EMBL" id="JAOCQF010000001">
    <property type="protein sequence ID" value="MCT8328985.1"/>
    <property type="molecule type" value="Genomic_DNA"/>
</dbReference>
<dbReference type="Proteomes" id="UP001205601">
    <property type="component" value="Unassembled WGS sequence"/>
</dbReference>
<proteinExistence type="inferred from homology"/>
<feature type="domain" description="Fe2OG dioxygenase" evidence="2">
    <location>
        <begin position="135"/>
        <end position="244"/>
    </location>
</feature>
<organism evidence="3 4">
    <name type="scientific">Albidovulum sediminis</name>
    <dbReference type="NCBI Taxonomy" id="3066345"/>
    <lineage>
        <taxon>Bacteria</taxon>
        <taxon>Pseudomonadati</taxon>
        <taxon>Pseudomonadota</taxon>
        <taxon>Alphaproteobacteria</taxon>
        <taxon>Rhodobacterales</taxon>
        <taxon>Paracoccaceae</taxon>
        <taxon>Albidovulum</taxon>
    </lineage>
</organism>
<dbReference type="InterPro" id="IPR005123">
    <property type="entry name" value="Oxoglu/Fe-dep_dioxygenase_dom"/>
</dbReference>
<gene>
    <name evidence="3" type="ORF">N5I32_05615</name>
</gene>
<evidence type="ECO:0000313" key="3">
    <source>
        <dbReference type="EMBL" id="MCT8328985.1"/>
    </source>
</evidence>